<organism evidence="2 3">
    <name type="scientific">Thiopseudomonas alkaliphila</name>
    <dbReference type="NCBI Taxonomy" id="1697053"/>
    <lineage>
        <taxon>Bacteria</taxon>
        <taxon>Pseudomonadati</taxon>
        <taxon>Pseudomonadota</taxon>
        <taxon>Gammaproteobacteria</taxon>
        <taxon>Pseudomonadales</taxon>
        <taxon>Pseudomonadaceae</taxon>
        <taxon>Thiopseudomonas</taxon>
    </lineage>
</organism>
<name>A0AAW7DSR8_9GAMM</name>
<dbReference type="InterPro" id="IPR002686">
    <property type="entry name" value="Transposase_17"/>
</dbReference>
<accession>A0AAW7DSR8</accession>
<dbReference type="SUPFAM" id="SSF143422">
    <property type="entry name" value="Transposase IS200-like"/>
    <property type="match status" value="1"/>
</dbReference>
<comment type="caution">
    <text evidence="2">The sequence shown here is derived from an EMBL/GenBank/DDBJ whole genome shotgun (WGS) entry which is preliminary data.</text>
</comment>
<dbReference type="Gene3D" id="3.30.70.1290">
    <property type="entry name" value="Transposase IS200-like"/>
    <property type="match status" value="1"/>
</dbReference>
<proteinExistence type="predicted"/>
<dbReference type="NCBIfam" id="NF033573">
    <property type="entry name" value="transpos_IS200"/>
    <property type="match status" value="1"/>
</dbReference>
<evidence type="ECO:0000259" key="1">
    <source>
        <dbReference type="SMART" id="SM01321"/>
    </source>
</evidence>
<dbReference type="Pfam" id="PF01797">
    <property type="entry name" value="Y1_Tnp"/>
    <property type="match status" value="1"/>
</dbReference>
<dbReference type="GO" id="GO:0006313">
    <property type="term" value="P:DNA transposition"/>
    <property type="evidence" value="ECO:0007669"/>
    <property type="project" value="InterPro"/>
</dbReference>
<gene>
    <name evidence="2" type="primary">tnpA</name>
    <name evidence="2" type="ORF">HX099_10350</name>
</gene>
<evidence type="ECO:0000313" key="2">
    <source>
        <dbReference type="EMBL" id="MDM1697055.1"/>
    </source>
</evidence>
<dbReference type="GO" id="GO:0003677">
    <property type="term" value="F:DNA binding"/>
    <property type="evidence" value="ECO:0007669"/>
    <property type="project" value="InterPro"/>
</dbReference>
<dbReference type="PANTHER" id="PTHR33360:SF2">
    <property type="entry name" value="TRANSPOSASE FOR INSERTION SEQUENCE ELEMENT IS200"/>
    <property type="match status" value="1"/>
</dbReference>
<dbReference type="InterPro" id="IPR036515">
    <property type="entry name" value="Transposase_17_sf"/>
</dbReference>
<feature type="domain" description="Transposase IS200-like" evidence="1">
    <location>
        <begin position="1"/>
        <end position="79"/>
    </location>
</feature>
<reference evidence="2" key="1">
    <citation type="submission" date="2020-06" db="EMBL/GenBank/DDBJ databases">
        <authorList>
            <person name="Dong N."/>
        </authorList>
    </citation>
    <scope>NUCLEOTIDE SEQUENCE</scope>
    <source>
        <strain evidence="2">DF46-2-2</strain>
    </source>
</reference>
<dbReference type="EMBL" id="JACANB010000007">
    <property type="protein sequence ID" value="MDM1697055.1"/>
    <property type="molecule type" value="Genomic_DNA"/>
</dbReference>
<reference evidence="2" key="2">
    <citation type="journal article" date="2022" name="Sci. Total Environ.">
        <title>Prevalence, transmission, and molecular epidemiology of tet(X)-positive bacteria among humans, animals, and environmental niches in China: An epidemiological, and genomic-based study.</title>
        <authorList>
            <person name="Dong N."/>
            <person name="Zeng Y."/>
            <person name="Cai C."/>
            <person name="Sun C."/>
            <person name="Lu J."/>
            <person name="Liu C."/>
            <person name="Zhou H."/>
            <person name="Sun Q."/>
            <person name="Shu L."/>
            <person name="Wang H."/>
            <person name="Wang Y."/>
            <person name="Wang S."/>
            <person name="Wu C."/>
            <person name="Chan E.W."/>
            <person name="Chen G."/>
            <person name="Shen Z."/>
            <person name="Chen S."/>
            <person name="Zhang R."/>
        </authorList>
    </citation>
    <scope>NUCLEOTIDE SEQUENCE</scope>
    <source>
        <strain evidence="2">DF46-2-2</strain>
    </source>
</reference>
<dbReference type="PANTHER" id="PTHR33360">
    <property type="entry name" value="TRANSPOSASE FOR INSERTION SEQUENCE ELEMENT IS200"/>
    <property type="match status" value="1"/>
</dbReference>
<sequence length="80" mass="9245">MTKCSMRCHRRFYVIFAKVCADFEVQLIEMNGEGDHVHLLVKDPPKMTTSNLVNSLKGISSRLLHKGQPDIQKRYWKGVL</sequence>
<protein>
    <submittedName>
        <fullName evidence="2">IS200/IS605 family transposase</fullName>
    </submittedName>
</protein>
<dbReference type="SMART" id="SM01321">
    <property type="entry name" value="Y1_Tnp"/>
    <property type="match status" value="1"/>
</dbReference>
<dbReference type="GO" id="GO:0004803">
    <property type="term" value="F:transposase activity"/>
    <property type="evidence" value="ECO:0007669"/>
    <property type="project" value="InterPro"/>
</dbReference>
<evidence type="ECO:0000313" key="3">
    <source>
        <dbReference type="Proteomes" id="UP001173465"/>
    </source>
</evidence>
<dbReference type="AlphaFoldDB" id="A0AAW7DSR8"/>
<dbReference type="Proteomes" id="UP001173465">
    <property type="component" value="Unassembled WGS sequence"/>
</dbReference>